<evidence type="ECO:0000259" key="8">
    <source>
        <dbReference type="Pfam" id="PF00892"/>
    </source>
</evidence>
<protein>
    <submittedName>
        <fullName evidence="9">Drug/metabolite transporter</fullName>
    </submittedName>
</protein>
<keyword evidence="3" id="KW-1003">Cell membrane</keyword>
<proteinExistence type="inferred from homology"/>
<dbReference type="EMBL" id="CGIH01000020">
    <property type="protein sequence ID" value="CFX40681.1"/>
    <property type="molecule type" value="Genomic_DNA"/>
</dbReference>
<keyword evidence="10" id="KW-1185">Reference proteome</keyword>
<dbReference type="PANTHER" id="PTHR42920">
    <property type="entry name" value="OS03G0707200 PROTEIN-RELATED"/>
    <property type="match status" value="1"/>
</dbReference>
<feature type="transmembrane region" description="Helical" evidence="7">
    <location>
        <begin position="240"/>
        <end position="261"/>
    </location>
</feature>
<dbReference type="GO" id="GO:0005886">
    <property type="term" value="C:plasma membrane"/>
    <property type="evidence" value="ECO:0007669"/>
    <property type="project" value="UniProtKB-SubCell"/>
</dbReference>
<evidence type="ECO:0000313" key="9">
    <source>
        <dbReference type="EMBL" id="CFX40681.1"/>
    </source>
</evidence>
<accession>A0A0E4GAB3</accession>
<dbReference type="PANTHER" id="PTHR42920:SF5">
    <property type="entry name" value="EAMA DOMAIN-CONTAINING PROTEIN"/>
    <property type="match status" value="1"/>
</dbReference>
<organism evidence="9 10">
    <name type="scientific">Syntrophomonas zehnderi OL-4</name>
    <dbReference type="NCBI Taxonomy" id="690567"/>
    <lineage>
        <taxon>Bacteria</taxon>
        <taxon>Bacillati</taxon>
        <taxon>Bacillota</taxon>
        <taxon>Clostridia</taxon>
        <taxon>Eubacteriales</taxon>
        <taxon>Syntrophomonadaceae</taxon>
        <taxon>Syntrophomonas</taxon>
    </lineage>
</organism>
<feature type="transmembrane region" description="Helical" evidence="7">
    <location>
        <begin position="129"/>
        <end position="149"/>
    </location>
</feature>
<sequence>MKVMKSNLLLLLVAAIWGLAFVAQRVGMDYLGPFYFNGIRFLLGSLSLMPLLFFLKNDSPTVESKWNNILVPGLIAGTVLFCGASFQQIGLVYTTAGKAAFITGLYVVLVPVLGLFLHHKTGVETWTGCLLAITGIYFLCVKESSALMYGDLLELIGAFFWAVHILIIGYYSTRVDVLKLSAIQFLTCALLSFLVALMTETFAIQDIRAAAAPLLYGGICSVGIAYTLQALGQRYAPATHTAIILSMETVFAAIGGLLLLQEILQPIEIWGCLLMLSGMIISQVQFPRWKKTIT</sequence>
<feature type="transmembrane region" description="Helical" evidence="7">
    <location>
        <begin position="267"/>
        <end position="286"/>
    </location>
</feature>
<dbReference type="RefSeq" id="WP_198142822.1">
    <property type="nucleotide sequence ID" value="NZ_CGIH01000020.1"/>
</dbReference>
<evidence type="ECO:0000256" key="1">
    <source>
        <dbReference type="ARBA" id="ARBA00004651"/>
    </source>
</evidence>
<evidence type="ECO:0000256" key="5">
    <source>
        <dbReference type="ARBA" id="ARBA00022989"/>
    </source>
</evidence>
<feature type="transmembrane region" description="Helical" evidence="7">
    <location>
        <begin position="155"/>
        <end position="173"/>
    </location>
</feature>
<dbReference type="InterPro" id="IPR000620">
    <property type="entry name" value="EamA_dom"/>
</dbReference>
<name>A0A0E4GAB3_9FIRM</name>
<dbReference type="STRING" id="690567.1149"/>
<dbReference type="Pfam" id="PF00892">
    <property type="entry name" value="EamA"/>
    <property type="match status" value="2"/>
</dbReference>
<feature type="domain" description="EamA" evidence="8">
    <location>
        <begin position="6"/>
        <end position="139"/>
    </location>
</feature>
<dbReference type="SUPFAM" id="SSF103481">
    <property type="entry name" value="Multidrug resistance efflux transporter EmrE"/>
    <property type="match status" value="2"/>
</dbReference>
<feature type="transmembrane region" description="Helical" evidence="7">
    <location>
        <begin position="210"/>
        <end position="228"/>
    </location>
</feature>
<keyword evidence="6 7" id="KW-0472">Membrane</keyword>
<evidence type="ECO:0000256" key="2">
    <source>
        <dbReference type="ARBA" id="ARBA00007362"/>
    </source>
</evidence>
<keyword evidence="5 7" id="KW-1133">Transmembrane helix</keyword>
<evidence type="ECO:0000256" key="4">
    <source>
        <dbReference type="ARBA" id="ARBA00022692"/>
    </source>
</evidence>
<comment type="similarity">
    <text evidence="2">Belongs to the EamA transporter family.</text>
</comment>
<reference evidence="9 10" key="1">
    <citation type="submission" date="2015-03" db="EMBL/GenBank/DDBJ databases">
        <authorList>
            <person name="Murphy D."/>
        </authorList>
    </citation>
    <scope>NUCLEOTIDE SEQUENCE [LARGE SCALE GENOMIC DNA]</scope>
    <source>
        <strain evidence="9 10">OL-4</strain>
    </source>
</reference>
<feature type="domain" description="EamA" evidence="8">
    <location>
        <begin position="149"/>
        <end position="281"/>
    </location>
</feature>
<keyword evidence="4 7" id="KW-0812">Transmembrane</keyword>
<evidence type="ECO:0000256" key="7">
    <source>
        <dbReference type="SAM" id="Phobius"/>
    </source>
</evidence>
<evidence type="ECO:0000256" key="6">
    <source>
        <dbReference type="ARBA" id="ARBA00023136"/>
    </source>
</evidence>
<comment type="subcellular location">
    <subcellularLocation>
        <location evidence="1">Cell membrane</location>
        <topology evidence="1">Multi-pass membrane protein</topology>
    </subcellularLocation>
</comment>
<dbReference type="InterPro" id="IPR051258">
    <property type="entry name" value="Diverse_Substrate_Transporter"/>
</dbReference>
<dbReference type="Proteomes" id="UP000045545">
    <property type="component" value="Unassembled WGS sequence"/>
</dbReference>
<dbReference type="AlphaFoldDB" id="A0A0E4GAB3"/>
<feature type="transmembrane region" description="Helical" evidence="7">
    <location>
        <begin position="67"/>
        <end position="87"/>
    </location>
</feature>
<feature type="transmembrane region" description="Helical" evidence="7">
    <location>
        <begin position="99"/>
        <end position="117"/>
    </location>
</feature>
<gene>
    <name evidence="9" type="ORF">1149</name>
</gene>
<feature type="transmembrane region" description="Helical" evidence="7">
    <location>
        <begin position="34"/>
        <end position="55"/>
    </location>
</feature>
<evidence type="ECO:0000256" key="3">
    <source>
        <dbReference type="ARBA" id="ARBA00022475"/>
    </source>
</evidence>
<dbReference type="InterPro" id="IPR037185">
    <property type="entry name" value="EmrE-like"/>
</dbReference>
<evidence type="ECO:0000313" key="10">
    <source>
        <dbReference type="Proteomes" id="UP000045545"/>
    </source>
</evidence>
<feature type="transmembrane region" description="Helical" evidence="7">
    <location>
        <begin position="185"/>
        <end position="204"/>
    </location>
</feature>